<sequence length="2291" mass="247693">MKKITIVLLCLWGIAIQAAYGQQQETECNPLGDTAPASGEVFLSYGGMVNAVSSSRRMDFTFGQLLTGQAFSPNRSTEGGFWARYLLPPLPTLVRASEGDFADRIELSWALDPLSSGVTEGFNIYRNGSLLAVIGPNARNYIDFNVQAGEFYEYEIAGINAFGEGRPGENVGFVNPNGVVTGSIRTTSNNPVAGVEVALQPTKGYSLSFDGEEDYLCVSYQDTLPQSDFTVMAWVKIGNQYDRSGIIDLGSDLNHNWWIETTAAGQNKGVIVGLGNGTGRAELAYEYPTGPDIWHQITFTYGSGRGVLYVDGQFAGTLNGAMAHQPALFNIGSDRTQSRRFKGQLDDIRIFNRVLKQSEIIAYQKITLSSNTEGLIAYWKFDEGMGGKTFDVTANDFDTPVGGATFTTDNPGILNAGITDAGGFYTIESINYSSGQSFTAVPTKKFYSNYALEFNPVFNSRVKLTKFNLPDTATIEIIAQPFDAQTRQTLLYHESGAMEWYVHNGQYHIQANGQTHALGTVGQGYQGLALHLNRATGAAAFFIDGVESATFNIGTFTDDLAQQFWHVGAQPNPNDPYTLLGLVDEVAVFDELLTVNELQVHASPASAGIDPGTPSLLHYFSFNEGGGVEVRDAGIAMTGFGAVEGAMFTPLGIRQEEDNRLFTPETRIVNLNNSNTAVSQIDFTDNSAVPVSGVVRFADTDCFEAGAEILVNGAGATPPIYTDENGRFLGDFEPGSNIRLSVTNLGGTTFDPLQFEAYSLQTPLAGVQFLNKTKRTIRGQVAGGLCKKSVIPETGAVEVTVETLNGCYKEKVVIDNEAGWFEFDNVPPDSVTIAVTGHPVDTILQYFGNQGGLTLDMRSTELDSVEFIYRSAPQVVIQDYFGTNALGDKFASFAEPTFVDIRVQEVYLEPTEVCYLDSAELTIKNGIADLGDIDTVMTNGVLRHHFTTTFPNVVAPYKKNLEVLAVANGANSNTVFDMVILGRKPRAATSVATTPSIPFLILRDPPGDGSYSYIESGQTFCLGMTLGAYAGVDATKSITAHLGPDFDAGPVVAQVPVDITQDYGASLSSTLTAYTESSLNACLTTTNTISTDDSDLIVGSEMGGDVYVGAALAVTYGVTDELQYLEDEQGPRYQLDNGIWANPFGIASTFLYTENHIKNNVIPQLETLGDETSIAMWESIITYNEVLKAAAVLPVGAGSYLYGNGVTYEESSTIEGSAETTIGLEREVRVGASVGLGVTVAGVGAVAEVDIGITTGGRIEGSASSSTSSTVGYVLADDDAFDNMNVRVTRDLMYMTPVFKLLSGQTSCPHEPNTQHREEVQLQANTTIATNVEADEGASFNLLLGNAAPSGDIGFYTLALVPESNPNGAALLLNGDGLAGDGEVYTIPAGESIPVTLTIERGPEAYTYEGIRVALFSQCEYERAVSLGMSREQIDPKFYRELEFNVYFREPCSEVQITDPGEGWVITPNDNNELKLILAGYDADEESLELIRVQYRLSMGDGNWINITEIPRQQLGNLFQEVTWNMSQLADGEYEVRALTVCTDPTLASGYSKIIKGRKETEPPKVFGTPQPADGVLSPGDEISVMFTKRINCNSIIQAAGTGTGMIDNNNLGLYDATTGALIDAIVTCVDDEIRIVPNVANQFIENRVLRVRLEEIEDLVGNQIEAPIVWEFLVNRSTLFWEGGDINTVAMEGESVTVTRNIRNQGGFSASFNLEDIPDWVDVFPTAGLIAPGAFETITFEFPADLVGGLFNGTLRMETSEGNEPLNIDLRVACPPPAWNINPADYSYSMNLALQLNIEGVLSTDKLDIVGAFIDGQLRGYAKVEAVPELNTHMAFLTVYSNAPNGQTVEFRVWDASACLVYGPVAQSFPFVADSFVGSLQNPEVLTTNNLVLRQIPIYPGWNWISYNVNLPDPSINAALGSLSNPAGATIKGQTAFSQYFAEATTWAGSLNTLSHETMYQYQSTVFDSILLAGQPIDPSASPLALQAGWNWIGYLPQQGMGVNEALASLSPLNGDLIKGQTGFALYDAGAGWLGSLDFMSFPRGYLLYLSNPGTLTYPANFTGGSTAQYRGPAIAERSGALGHYWEVDPFAFEYTMNLVAVVASEEVDNCLSADHEIAAFVGEEVRGSGKPVYIEALDAYLLFLTIYSNEQGGEPITFKMYDAVAETETGLNESYVFIANRLEGSIEAPEVLTFSTPVSAREERRRLDGFKVFPNPAKEEVFFEFVLSEPGPVQLLITDALGRQIGRVEAEAGAGANLLNWQAGQWPRGLYTVTLLHGQKAVSKLLELR</sequence>
<dbReference type="SUPFAM" id="SSF49265">
    <property type="entry name" value="Fibronectin type III"/>
    <property type="match status" value="1"/>
</dbReference>
<dbReference type="InterPro" id="IPR003961">
    <property type="entry name" value="FN3_dom"/>
</dbReference>
<accession>A0A098SAI3</accession>
<feature type="signal peptide" evidence="1">
    <location>
        <begin position="1"/>
        <end position="18"/>
    </location>
</feature>
<evidence type="ECO:0000313" key="2">
    <source>
        <dbReference type="EMBL" id="KGE88648.1"/>
    </source>
</evidence>
<evidence type="ECO:0000313" key="3">
    <source>
        <dbReference type="Proteomes" id="UP000029736"/>
    </source>
</evidence>
<dbReference type="STRING" id="1524460.IX84_08245"/>
<dbReference type="SUPFAM" id="SSF49899">
    <property type="entry name" value="Concanavalin A-like lectins/glucanases"/>
    <property type="match status" value="2"/>
</dbReference>
<name>A0A098SAI3_9BACT</name>
<dbReference type="Pfam" id="PF13385">
    <property type="entry name" value="Laminin_G_3"/>
    <property type="match status" value="1"/>
</dbReference>
<dbReference type="Gene3D" id="2.60.120.200">
    <property type="match status" value="2"/>
</dbReference>
<dbReference type="GO" id="GO:0004553">
    <property type="term" value="F:hydrolase activity, hydrolyzing O-glycosyl compounds"/>
    <property type="evidence" value="ECO:0007669"/>
    <property type="project" value="UniProtKB-ARBA"/>
</dbReference>
<dbReference type="CDD" id="cd00063">
    <property type="entry name" value="FN3"/>
    <property type="match status" value="1"/>
</dbReference>
<protein>
    <recommendedName>
        <fullName evidence="4">LamG-like jellyroll fold domain-containing protein</fullName>
    </recommendedName>
</protein>
<dbReference type="EMBL" id="JPOS01000018">
    <property type="protein sequence ID" value="KGE88648.1"/>
    <property type="molecule type" value="Genomic_DNA"/>
</dbReference>
<gene>
    <name evidence="2" type="ORF">IX84_08245</name>
</gene>
<proteinExistence type="predicted"/>
<evidence type="ECO:0008006" key="4">
    <source>
        <dbReference type="Google" id="ProtNLM"/>
    </source>
</evidence>
<dbReference type="Gene3D" id="2.60.40.10">
    <property type="entry name" value="Immunoglobulins"/>
    <property type="match status" value="2"/>
</dbReference>
<dbReference type="InterPro" id="IPR036116">
    <property type="entry name" value="FN3_sf"/>
</dbReference>
<dbReference type="InterPro" id="IPR026444">
    <property type="entry name" value="Secre_tail"/>
</dbReference>
<dbReference type="NCBIfam" id="TIGR04183">
    <property type="entry name" value="Por_Secre_tail"/>
    <property type="match status" value="1"/>
</dbReference>
<feature type="chain" id="PRO_5001948098" description="LamG-like jellyroll fold domain-containing protein" evidence="1">
    <location>
        <begin position="19"/>
        <end position="2291"/>
    </location>
</feature>
<dbReference type="GO" id="GO:0005975">
    <property type="term" value="P:carbohydrate metabolic process"/>
    <property type="evidence" value="ECO:0007669"/>
    <property type="project" value="UniProtKB-ARBA"/>
</dbReference>
<dbReference type="InterPro" id="IPR013320">
    <property type="entry name" value="ConA-like_dom_sf"/>
</dbReference>
<comment type="caution">
    <text evidence="2">The sequence shown here is derived from an EMBL/GenBank/DDBJ whole genome shotgun (WGS) entry which is preliminary data.</text>
</comment>
<keyword evidence="3" id="KW-1185">Reference proteome</keyword>
<dbReference type="RefSeq" id="WP_044218400.1">
    <property type="nucleotide sequence ID" value="NZ_JBKAGJ010000018.1"/>
</dbReference>
<reference evidence="2 3" key="1">
    <citation type="journal article" date="2014" name="Int. J. Syst. Evol. Microbiol.">
        <title>Phaeodactylibacter xiamenensis gen. nov., sp. nov., a member of the family Saprospiraceae isolated from the marine alga Phaeodactylum tricornutum.</title>
        <authorList>
            <person name="Chen Z.Jr."/>
            <person name="Lei X."/>
            <person name="Lai Q."/>
            <person name="Li Y."/>
            <person name="Zhang B."/>
            <person name="Zhang J."/>
            <person name="Zhang H."/>
            <person name="Yang L."/>
            <person name="Zheng W."/>
            <person name="Tian Y."/>
            <person name="Yu Z."/>
            <person name="Xu H.Jr."/>
            <person name="Zheng T."/>
        </authorList>
    </citation>
    <scope>NUCLEOTIDE SEQUENCE [LARGE SCALE GENOMIC DNA]</scope>
    <source>
        <strain evidence="2 3">KD52</strain>
    </source>
</reference>
<organism evidence="2 3">
    <name type="scientific">Phaeodactylibacter xiamenensis</name>
    <dbReference type="NCBI Taxonomy" id="1524460"/>
    <lineage>
        <taxon>Bacteria</taxon>
        <taxon>Pseudomonadati</taxon>
        <taxon>Bacteroidota</taxon>
        <taxon>Saprospiria</taxon>
        <taxon>Saprospirales</taxon>
        <taxon>Haliscomenobacteraceae</taxon>
        <taxon>Phaeodactylibacter</taxon>
    </lineage>
</organism>
<dbReference type="Proteomes" id="UP000029736">
    <property type="component" value="Unassembled WGS sequence"/>
</dbReference>
<evidence type="ECO:0000256" key="1">
    <source>
        <dbReference type="SAM" id="SignalP"/>
    </source>
</evidence>
<dbReference type="InterPro" id="IPR013783">
    <property type="entry name" value="Ig-like_fold"/>
</dbReference>
<dbReference type="OrthoDB" id="976756at2"/>
<keyword evidence="1" id="KW-0732">Signal</keyword>